<evidence type="ECO:0000313" key="4">
    <source>
        <dbReference type="Proteomes" id="UP001139516"/>
    </source>
</evidence>
<comment type="caution">
    <text evidence="3">The sequence shown here is derived from an EMBL/GenBank/DDBJ whole genome shotgun (WGS) entry which is preliminary data.</text>
</comment>
<organism evidence="3 4">
    <name type="scientific">Roseomonas acroporae</name>
    <dbReference type="NCBI Taxonomy" id="2937791"/>
    <lineage>
        <taxon>Bacteria</taxon>
        <taxon>Pseudomonadati</taxon>
        <taxon>Pseudomonadota</taxon>
        <taxon>Alphaproteobacteria</taxon>
        <taxon>Acetobacterales</taxon>
        <taxon>Roseomonadaceae</taxon>
        <taxon>Roseomonas</taxon>
    </lineage>
</organism>
<keyword evidence="4" id="KW-1185">Reference proteome</keyword>
<accession>A0A9X2BVU3</accession>
<name>A0A9X2BVU3_9PROT</name>
<feature type="domain" description="DUF2169" evidence="2">
    <location>
        <begin position="26"/>
        <end position="301"/>
    </location>
</feature>
<evidence type="ECO:0000313" key="3">
    <source>
        <dbReference type="EMBL" id="MCK8784364.1"/>
    </source>
</evidence>
<dbReference type="Pfam" id="PF09937">
    <property type="entry name" value="DUF2169"/>
    <property type="match status" value="1"/>
</dbReference>
<dbReference type="RefSeq" id="WP_248666488.1">
    <property type="nucleotide sequence ID" value="NZ_JALPRX010000029.1"/>
</dbReference>
<gene>
    <name evidence="3" type="ORF">M0638_08230</name>
</gene>
<dbReference type="EMBL" id="JALPRX010000029">
    <property type="protein sequence ID" value="MCK8784364.1"/>
    <property type="molecule type" value="Genomic_DNA"/>
</dbReference>
<dbReference type="InterPro" id="IPR018683">
    <property type="entry name" value="DUF2169"/>
</dbReference>
<evidence type="ECO:0000259" key="2">
    <source>
        <dbReference type="Pfam" id="PF09937"/>
    </source>
</evidence>
<reference evidence="3" key="1">
    <citation type="submission" date="2022-04" db="EMBL/GenBank/DDBJ databases">
        <title>Roseomonas acroporae sp. nov., isolated from coral Acropora digitifera.</title>
        <authorList>
            <person name="Sun H."/>
        </authorList>
    </citation>
    <scope>NUCLEOTIDE SEQUENCE</scope>
    <source>
        <strain evidence="3">NAR14</strain>
    </source>
</reference>
<proteinExistence type="predicted"/>
<evidence type="ECO:0000256" key="1">
    <source>
        <dbReference type="SAM" id="MobiDB-lite"/>
    </source>
</evidence>
<dbReference type="AlphaFoldDB" id="A0A9X2BVU3"/>
<protein>
    <submittedName>
        <fullName evidence="3">DUF2169 domain-containing protein</fullName>
    </submittedName>
</protein>
<dbReference type="Proteomes" id="UP001139516">
    <property type="component" value="Unassembled WGS sequence"/>
</dbReference>
<sequence length="411" mass="44825">MEIVNETGLRLMVQGDHVRRPDISAVCILKGTFALVPGGACTPLPEAAQRPFCGTEPHLDDLGRTPRWLSDLAPCKPHTDFLVNGHFHAPGGVPVPHGRAAAHLGPMHKELLFFGERCWLIGDVISETVPTARVPLRWELAFGGLRDPRNPWGRGLAPEPDGIVRLPQIEDPAAPVQRRADRPEPANFAGMPEQFAERRARAGTRDHRWALFEAPFPPKDYDPSFHNTAPRGQRAGNHPRGDEGLRLVNLHPTVPDLATWLPGLRPRVALVRETGEAEEIAMPLDTVVALPDEDQLVLLWRGNAPARARHLPDVALVVATMERLSEEPAPTEAVTAAAAARWRAMQPADNAAETEAAIAAALGEARKLLEKVALPDEVRAVVESATDPQLVFDALVRHAQDELKRLGAPGF</sequence>
<feature type="region of interest" description="Disordered" evidence="1">
    <location>
        <begin position="220"/>
        <end position="241"/>
    </location>
</feature>